<dbReference type="PROSITE" id="PS51257">
    <property type="entry name" value="PROKAR_LIPOPROTEIN"/>
    <property type="match status" value="1"/>
</dbReference>
<dbReference type="OrthoDB" id="9787902at2"/>
<dbReference type="RefSeq" id="WP_015254523.1">
    <property type="nucleotide sequence ID" value="NC_019897.1"/>
</dbReference>
<feature type="chain" id="PRO_5003940983" evidence="5">
    <location>
        <begin position="20"/>
        <end position="286"/>
    </location>
</feature>
<accession>L0EDK1</accession>
<dbReference type="Gene3D" id="3.40.190.100">
    <property type="entry name" value="Glycine betaine-binding periplasmic protein, domain 2"/>
    <property type="match status" value="1"/>
</dbReference>
<dbReference type="GO" id="GO:0043190">
    <property type="term" value="C:ATP-binding cassette (ABC) transporter complex"/>
    <property type="evidence" value="ECO:0007669"/>
    <property type="project" value="InterPro"/>
</dbReference>
<name>L0EDK1_THECK</name>
<dbReference type="SUPFAM" id="SSF53850">
    <property type="entry name" value="Periplasmic binding protein-like II"/>
    <property type="match status" value="1"/>
</dbReference>
<proteinExistence type="predicted"/>
<feature type="signal peptide" evidence="5">
    <location>
        <begin position="1"/>
        <end position="19"/>
    </location>
</feature>
<dbReference type="PANTHER" id="PTHR47737:SF1">
    <property type="entry name" value="GLYCINE BETAINE_PROLINE BETAINE TRANSPORT SYSTEM PERMEASE PROTEIN PROW"/>
    <property type="match status" value="1"/>
</dbReference>
<dbReference type="Proteomes" id="UP000010795">
    <property type="component" value="Chromosome"/>
</dbReference>
<dbReference type="GO" id="GO:0031460">
    <property type="term" value="P:glycine betaine transport"/>
    <property type="evidence" value="ECO:0007669"/>
    <property type="project" value="TreeGrafter"/>
</dbReference>
<dbReference type="AlphaFoldDB" id="L0EDK1"/>
<evidence type="ECO:0000256" key="5">
    <source>
        <dbReference type="SAM" id="SignalP"/>
    </source>
</evidence>
<evidence type="ECO:0000256" key="4">
    <source>
        <dbReference type="ARBA" id="ARBA00023136"/>
    </source>
</evidence>
<feature type="domain" description="ABC-type glycine betaine transport system substrate-binding" evidence="6">
    <location>
        <begin position="28"/>
        <end position="274"/>
    </location>
</feature>
<dbReference type="GO" id="GO:0005275">
    <property type="term" value="F:amine transmembrane transporter activity"/>
    <property type="evidence" value="ECO:0007669"/>
    <property type="project" value="TreeGrafter"/>
</dbReference>
<protein>
    <submittedName>
        <fullName evidence="7">ABC-type proline/glycine betaine transport system, periplasmic component</fullName>
    </submittedName>
</protein>
<evidence type="ECO:0000256" key="3">
    <source>
        <dbReference type="ARBA" id="ARBA00022475"/>
    </source>
</evidence>
<organism evidence="7 8">
    <name type="scientific">Thermobacillus composti (strain DSM 18247 / JCM 13945 / KWC4)</name>
    <dbReference type="NCBI Taxonomy" id="717605"/>
    <lineage>
        <taxon>Bacteria</taxon>
        <taxon>Bacillati</taxon>
        <taxon>Bacillota</taxon>
        <taxon>Bacilli</taxon>
        <taxon>Bacillales</taxon>
        <taxon>Paenibacillaceae</taxon>
        <taxon>Thermobacillus</taxon>
    </lineage>
</organism>
<keyword evidence="3" id="KW-1003">Cell membrane</keyword>
<keyword evidence="8" id="KW-1185">Reference proteome</keyword>
<dbReference type="GO" id="GO:0015871">
    <property type="term" value="P:choline transport"/>
    <property type="evidence" value="ECO:0007669"/>
    <property type="project" value="TreeGrafter"/>
</dbReference>
<dbReference type="GO" id="GO:0015226">
    <property type="term" value="F:carnitine transmembrane transporter activity"/>
    <property type="evidence" value="ECO:0007669"/>
    <property type="project" value="TreeGrafter"/>
</dbReference>
<dbReference type="HOGENOM" id="CLU_008673_1_0_9"/>
<dbReference type="InterPro" id="IPR007210">
    <property type="entry name" value="ABC_Gly_betaine_transp_sub-bd"/>
</dbReference>
<evidence type="ECO:0000256" key="1">
    <source>
        <dbReference type="ARBA" id="ARBA00004236"/>
    </source>
</evidence>
<gene>
    <name evidence="7" type="ordered locus">Theco_1635</name>
</gene>
<dbReference type="STRING" id="717605.Theco_1635"/>
<dbReference type="EMBL" id="CP003255">
    <property type="protein sequence ID" value="AGA57771.1"/>
    <property type="molecule type" value="Genomic_DNA"/>
</dbReference>
<reference evidence="8" key="1">
    <citation type="submission" date="2012-01" db="EMBL/GenBank/DDBJ databases">
        <title>Complete sequence of chromosome of Thermobacillus composti KWC4.</title>
        <authorList>
            <person name="Lucas S."/>
            <person name="Han J."/>
            <person name="Lapidus A."/>
            <person name="Cheng J.-F."/>
            <person name="Goodwin L."/>
            <person name="Pitluck S."/>
            <person name="Peters L."/>
            <person name="Ovchinnikova G."/>
            <person name="Teshima H."/>
            <person name="Detter J.C."/>
            <person name="Han C."/>
            <person name="Tapia R."/>
            <person name="Land M."/>
            <person name="Hauser L."/>
            <person name="Kyrpides N."/>
            <person name="Ivanova N."/>
            <person name="Pagani I."/>
            <person name="Anderson I."/>
            <person name="Woyke T."/>
        </authorList>
    </citation>
    <scope>NUCLEOTIDE SEQUENCE [LARGE SCALE GENOMIC DNA]</scope>
    <source>
        <strain evidence="8">DSM 18247 / JCM 13945 / KWC4</strain>
    </source>
</reference>
<keyword evidence="5" id="KW-0732">Signal</keyword>
<sequence>MKKSLVIALAVLFVLAAAACSQGGGDKKSIKLAYVAWDSEIASTNVVKHVLETDLGYEVELLQVDAGPMWAGVADGSADAMVAAWLPGTHASYLEQYGDRIEDLGPNLTGTKIGLAVPAYMDIDSIEDLKDPDVAASIGGQIVGIEPGAGIMMATERAIDAYGLDNIQLLESSSSAMAKELLEAYEEKRPIVVTGWTPHWKFAKMELKYLNDPLGVYGGEEAIHTMVRQGLVDDMQDAYEFLDRFEWTADDMAAVMVEIYEGATPEEAAKNWVESNRDKVDAWLGK</sequence>
<keyword evidence="4" id="KW-0472">Membrane</keyword>
<dbReference type="KEGG" id="tco:Theco_1635"/>
<dbReference type="eggNOG" id="COG2113">
    <property type="taxonomic scope" value="Bacteria"/>
</dbReference>
<keyword evidence="2" id="KW-0813">Transport</keyword>
<dbReference type="Pfam" id="PF04069">
    <property type="entry name" value="OpuAC"/>
    <property type="match status" value="1"/>
</dbReference>
<evidence type="ECO:0000256" key="2">
    <source>
        <dbReference type="ARBA" id="ARBA00022448"/>
    </source>
</evidence>
<dbReference type="CDD" id="cd13639">
    <property type="entry name" value="PBP2_OpuAC_like"/>
    <property type="match status" value="1"/>
</dbReference>
<dbReference type="Gene3D" id="3.10.105.10">
    <property type="entry name" value="Dipeptide-binding Protein, Domain 3"/>
    <property type="match status" value="2"/>
</dbReference>
<evidence type="ECO:0000313" key="8">
    <source>
        <dbReference type="Proteomes" id="UP000010795"/>
    </source>
</evidence>
<evidence type="ECO:0000259" key="6">
    <source>
        <dbReference type="Pfam" id="PF04069"/>
    </source>
</evidence>
<evidence type="ECO:0000313" key="7">
    <source>
        <dbReference type="EMBL" id="AGA57771.1"/>
    </source>
</evidence>
<comment type="subcellular location">
    <subcellularLocation>
        <location evidence="1">Cell membrane</location>
    </subcellularLocation>
</comment>
<dbReference type="PANTHER" id="PTHR47737">
    <property type="entry name" value="GLYCINE BETAINE/PROLINE BETAINE TRANSPORT SYSTEM PERMEASE PROTEIN PROW"/>
    <property type="match status" value="1"/>
</dbReference>